<evidence type="ECO:0000256" key="1">
    <source>
        <dbReference type="SAM" id="MobiDB-lite"/>
    </source>
</evidence>
<sequence length="93" mass="10640">MNRFGPINFNFSRKDILENSTTNFCPIIKAHNGEAATYSSKPTQPPFKTNNNKSIKMKNSNFIPAKPAENGQLDKVLFKHLINEVRYTKIKKI</sequence>
<proteinExistence type="predicted"/>
<dbReference type="AlphaFoldDB" id="A0A1R1XRG9"/>
<evidence type="ECO:0000313" key="2">
    <source>
        <dbReference type="EMBL" id="OMJ17231.1"/>
    </source>
</evidence>
<dbReference type="EMBL" id="LSSN01002103">
    <property type="protein sequence ID" value="OMJ17231.1"/>
    <property type="molecule type" value="Genomic_DNA"/>
</dbReference>
<reference evidence="2 3" key="1">
    <citation type="submission" date="2017-01" db="EMBL/GenBank/DDBJ databases">
        <authorList>
            <person name="Mah S.A."/>
            <person name="Swanson W.J."/>
            <person name="Moy G.W."/>
            <person name="Vacquier V.D."/>
        </authorList>
    </citation>
    <scope>NUCLEOTIDE SEQUENCE [LARGE SCALE GENOMIC DNA]</scope>
    <source>
        <strain evidence="2 3">GSMNP</strain>
    </source>
</reference>
<dbReference type="Proteomes" id="UP000187283">
    <property type="component" value="Unassembled WGS sequence"/>
</dbReference>
<name>A0A1R1XRG9_9FUNG</name>
<evidence type="ECO:0000313" key="3">
    <source>
        <dbReference type="Proteomes" id="UP000187283"/>
    </source>
</evidence>
<feature type="region of interest" description="Disordered" evidence="1">
    <location>
        <begin position="36"/>
        <end position="55"/>
    </location>
</feature>
<comment type="caution">
    <text evidence="2">The sequence shown here is derived from an EMBL/GenBank/DDBJ whole genome shotgun (WGS) entry which is preliminary data.</text>
</comment>
<gene>
    <name evidence="2" type="ORF">AYI70_g6116</name>
</gene>
<protein>
    <submittedName>
        <fullName evidence="2">Uncharacterized protein</fullName>
    </submittedName>
</protein>
<organism evidence="2 3">
    <name type="scientific">Smittium culicis</name>
    <dbReference type="NCBI Taxonomy" id="133412"/>
    <lineage>
        <taxon>Eukaryota</taxon>
        <taxon>Fungi</taxon>
        <taxon>Fungi incertae sedis</taxon>
        <taxon>Zoopagomycota</taxon>
        <taxon>Kickxellomycotina</taxon>
        <taxon>Harpellomycetes</taxon>
        <taxon>Harpellales</taxon>
        <taxon>Legeriomycetaceae</taxon>
        <taxon>Smittium</taxon>
    </lineage>
</organism>
<accession>A0A1R1XRG9</accession>
<keyword evidence="3" id="KW-1185">Reference proteome</keyword>